<dbReference type="EMBL" id="CADIKI010000045">
    <property type="protein sequence ID" value="CAB3810798.1"/>
    <property type="molecule type" value="Genomic_DNA"/>
</dbReference>
<accession>A0A6J5H5J7</accession>
<dbReference type="AlphaFoldDB" id="A0A6J5H5J7"/>
<dbReference type="RefSeq" id="WP_175166384.1">
    <property type="nucleotide sequence ID" value="NZ_CADIKI010000045.1"/>
</dbReference>
<evidence type="ECO:0000313" key="1">
    <source>
        <dbReference type="EMBL" id="CAB3810798.1"/>
    </source>
</evidence>
<protein>
    <submittedName>
        <fullName evidence="1">Uncharacterized protein</fullName>
    </submittedName>
</protein>
<name>A0A6J5H5J7_9BURK</name>
<organism evidence="1 2">
    <name type="scientific">Paraburkholderia fynbosensis</name>
    <dbReference type="NCBI Taxonomy" id="1200993"/>
    <lineage>
        <taxon>Bacteria</taxon>
        <taxon>Pseudomonadati</taxon>
        <taxon>Pseudomonadota</taxon>
        <taxon>Betaproteobacteria</taxon>
        <taxon>Burkholderiales</taxon>
        <taxon>Burkholderiaceae</taxon>
        <taxon>Paraburkholderia</taxon>
    </lineage>
</organism>
<evidence type="ECO:0000313" key="2">
    <source>
        <dbReference type="Proteomes" id="UP000494252"/>
    </source>
</evidence>
<sequence>MCAICDFKIEFGVGHPQALAVAVATRKAIEAGLLRQLETEEGALAQARLRMTAVDTLNGLQDRVQEALTVDDLLSLPDFYVLLIENETWGFFHATEDGFDPDIVPERPDVLSESVEVRSLVLVTSQVALQAWLDSEINTGQLNTESLLFIDGPAEQRDKLLSMLKASSMTAVSPTVAFG</sequence>
<proteinExistence type="predicted"/>
<reference evidence="1 2" key="1">
    <citation type="submission" date="2020-04" db="EMBL/GenBank/DDBJ databases">
        <authorList>
            <person name="De Canck E."/>
        </authorList>
    </citation>
    <scope>NUCLEOTIDE SEQUENCE [LARGE SCALE GENOMIC DNA]</scope>
    <source>
        <strain evidence="1 2">LMG 27177</strain>
    </source>
</reference>
<keyword evidence="2" id="KW-1185">Reference proteome</keyword>
<dbReference type="Proteomes" id="UP000494252">
    <property type="component" value="Unassembled WGS sequence"/>
</dbReference>
<gene>
    <name evidence="1" type="ORF">LMG27177_07475</name>
</gene>